<keyword evidence="10" id="KW-1185">Reference proteome</keyword>
<dbReference type="Ensembl" id="ENSSFOT00015016835.2">
    <property type="protein sequence ID" value="ENSSFOP00015016646.1"/>
    <property type="gene ID" value="ENSSFOG00015010739.2"/>
</dbReference>
<reference evidence="9 10" key="1">
    <citation type="submission" date="2019-04" db="EMBL/GenBank/DDBJ databases">
        <authorList>
            <consortium name="Wellcome Sanger Institute Data Sharing"/>
        </authorList>
    </citation>
    <scope>NUCLEOTIDE SEQUENCE [LARGE SCALE GENOMIC DNA]</scope>
</reference>
<dbReference type="Gene3D" id="1.25.70.10">
    <property type="entry name" value="Transcription termination factor 3, mitochondrial"/>
    <property type="match status" value="1"/>
</dbReference>
<evidence type="ECO:0000256" key="4">
    <source>
        <dbReference type="ARBA" id="ARBA00023015"/>
    </source>
</evidence>
<reference evidence="9" key="2">
    <citation type="submission" date="2025-08" db="UniProtKB">
        <authorList>
            <consortium name="Ensembl"/>
        </authorList>
    </citation>
    <scope>IDENTIFICATION</scope>
</reference>
<dbReference type="KEGG" id="sfm:108933419"/>
<protein>
    <recommendedName>
        <fullName evidence="7">Transcription termination factor 3, mitochondrial</fullName>
    </recommendedName>
    <alternativeName>
        <fullName evidence="8">mTERF domain-containing protein 1, mitochondrial</fullName>
    </alternativeName>
</protein>
<comment type="subcellular location">
    <subcellularLocation>
        <location evidence="1">Mitochondrion</location>
    </subcellularLocation>
</comment>
<dbReference type="InterPro" id="IPR038538">
    <property type="entry name" value="MTERF_sf"/>
</dbReference>
<dbReference type="GO" id="GO:0061668">
    <property type="term" value="P:mitochondrial ribosome assembly"/>
    <property type="evidence" value="ECO:0007669"/>
    <property type="project" value="TreeGrafter"/>
</dbReference>
<dbReference type="PANTHER" id="PTHR13068:SF194">
    <property type="entry name" value="TRANSCRIPTION TERMINATION FACTOR 3, MITOCHONDRIAL"/>
    <property type="match status" value="1"/>
</dbReference>
<evidence type="ECO:0000256" key="3">
    <source>
        <dbReference type="ARBA" id="ARBA00022946"/>
    </source>
</evidence>
<accession>A0A8C9V2Z8</accession>
<evidence type="ECO:0000313" key="10">
    <source>
        <dbReference type="Proteomes" id="UP000694397"/>
    </source>
</evidence>
<dbReference type="RefSeq" id="XP_018605984.1">
    <property type="nucleotide sequence ID" value="XM_018750468.2"/>
</dbReference>
<dbReference type="GeneID" id="108933419"/>
<dbReference type="FunFam" id="1.25.70.10:FF:000002">
    <property type="entry name" value="transcription termination factor 3, mitochondrial"/>
    <property type="match status" value="1"/>
</dbReference>
<evidence type="ECO:0000256" key="8">
    <source>
        <dbReference type="ARBA" id="ARBA00081775"/>
    </source>
</evidence>
<dbReference type="GeneTree" id="ENSGT00390000005801"/>
<organism evidence="9 10">
    <name type="scientific">Scleropages formosus</name>
    <name type="common">Asian bonytongue</name>
    <name type="synonym">Osteoglossum formosum</name>
    <dbReference type="NCBI Taxonomy" id="113540"/>
    <lineage>
        <taxon>Eukaryota</taxon>
        <taxon>Metazoa</taxon>
        <taxon>Chordata</taxon>
        <taxon>Craniata</taxon>
        <taxon>Vertebrata</taxon>
        <taxon>Euteleostomi</taxon>
        <taxon>Actinopterygii</taxon>
        <taxon>Neopterygii</taxon>
        <taxon>Teleostei</taxon>
        <taxon>Osteoglossocephala</taxon>
        <taxon>Osteoglossomorpha</taxon>
        <taxon>Osteoglossiformes</taxon>
        <taxon>Osteoglossidae</taxon>
        <taxon>Scleropages</taxon>
    </lineage>
</organism>
<dbReference type="GO" id="GO:0003676">
    <property type="term" value="F:nucleic acid binding"/>
    <property type="evidence" value="ECO:0007669"/>
    <property type="project" value="InterPro"/>
</dbReference>
<dbReference type="OrthoDB" id="637682at2759"/>
<reference evidence="9" key="3">
    <citation type="submission" date="2025-09" db="UniProtKB">
        <authorList>
            <consortium name="Ensembl"/>
        </authorList>
    </citation>
    <scope>IDENTIFICATION</scope>
</reference>
<evidence type="ECO:0000256" key="6">
    <source>
        <dbReference type="ARBA" id="ARBA00023163"/>
    </source>
</evidence>
<dbReference type="GO" id="GO:0006355">
    <property type="term" value="P:regulation of DNA-templated transcription"/>
    <property type="evidence" value="ECO:0007669"/>
    <property type="project" value="UniProtKB-ARBA"/>
</dbReference>
<dbReference type="GO" id="GO:0005739">
    <property type="term" value="C:mitochondrion"/>
    <property type="evidence" value="ECO:0007669"/>
    <property type="project" value="UniProtKB-SubCell"/>
</dbReference>
<dbReference type="RefSeq" id="XP_018605985.1">
    <property type="nucleotide sequence ID" value="XM_018750469.1"/>
</dbReference>
<evidence type="ECO:0000256" key="5">
    <source>
        <dbReference type="ARBA" id="ARBA00023128"/>
    </source>
</evidence>
<keyword evidence="6" id="KW-0804">Transcription</keyword>
<dbReference type="InterPro" id="IPR003690">
    <property type="entry name" value="MTERF"/>
</dbReference>
<dbReference type="CTD" id="51001"/>
<keyword evidence="4" id="KW-0805">Transcription regulation</keyword>
<dbReference type="Proteomes" id="UP000694397">
    <property type="component" value="Chromosome 23"/>
</dbReference>
<evidence type="ECO:0000256" key="2">
    <source>
        <dbReference type="ARBA" id="ARBA00007692"/>
    </source>
</evidence>
<dbReference type="GO" id="GO:0006390">
    <property type="term" value="P:mitochondrial transcription"/>
    <property type="evidence" value="ECO:0007669"/>
    <property type="project" value="TreeGrafter"/>
</dbReference>
<keyword evidence="3" id="KW-0809">Transit peptide</keyword>
<proteinExistence type="inferred from homology"/>
<dbReference type="RefSeq" id="XP_018605986.1">
    <property type="nucleotide sequence ID" value="XM_018750470.1"/>
</dbReference>
<keyword evidence="5" id="KW-0496">Mitochondrion</keyword>
<evidence type="ECO:0000256" key="7">
    <source>
        <dbReference type="ARBA" id="ARBA00071275"/>
    </source>
</evidence>
<dbReference type="AlphaFoldDB" id="A0A8C9V2Z8"/>
<dbReference type="PANTHER" id="PTHR13068">
    <property type="entry name" value="CGI-12 PROTEIN-RELATED"/>
    <property type="match status" value="1"/>
</dbReference>
<evidence type="ECO:0000256" key="1">
    <source>
        <dbReference type="ARBA" id="ARBA00004173"/>
    </source>
</evidence>
<name>A0A8C9V2Z8_SCLFO</name>
<evidence type="ECO:0000313" key="9">
    <source>
        <dbReference type="Ensembl" id="ENSSFOP00015016646.1"/>
    </source>
</evidence>
<sequence length="431" mass="48737">MALSSMQMCRKCSFLLGMRKLCVELQRSSRVLCTVNRQRSTIFPHSAGVLRSLRTPPCARETQLRVCAFSDVHPTALPGQVSRTPPIHPVDDQDSQAVDASKQFCDSVGSPVDLLSLVEHRMPLEDMDGAPALSPFEEISEEEAIQIQAQPAMPPVSISLKDYVEQSETLQQLLLLGVDLWKLEQRPNVGSMLLRLDFQMDVKERLLFLKDVGVEDSQLGSLITRNPFILTEGLENLKARVEYLKSKKFNQQAVASMVSRAPYLLNFSIERLDNRLSFYQQTLGLSAEKTRNLVIRLPRLLCGSLEPVKENLKVCELELGFHTNEIQHIITTIPKVLTASKKKLTEIFDYVHNVMGIPHVLIAKSPQILNSKLLRIKERHLFLQYLGRAQYDPNQPNYVSLNRLVSLPDNVFCSDVALASLEDFELFQKTL</sequence>
<comment type="similarity">
    <text evidence="2">Belongs to the mTERF family.</text>
</comment>
<gene>
    <name evidence="9" type="primary">MTERF3</name>
    <name evidence="9" type="synonym">mterf3</name>
</gene>
<dbReference type="Pfam" id="PF02536">
    <property type="entry name" value="mTERF"/>
    <property type="match status" value="1"/>
</dbReference>
<dbReference type="SMART" id="SM00733">
    <property type="entry name" value="Mterf"/>
    <property type="match status" value="5"/>
</dbReference>